<dbReference type="InterPro" id="IPR036188">
    <property type="entry name" value="FAD/NAD-bd_sf"/>
</dbReference>
<protein>
    <recommendedName>
        <fullName evidence="5">FAD-binding domain-containing protein</fullName>
    </recommendedName>
</protein>
<sequence>MPPAHHLIKDAEKPTVLIIGAGLAGAMLAILLEKANVPYILFERATEVKTLGAAIYLGPNVAAVLKQIGVYDEFISKSILCNSINVFNENRQSSFVMDFSEFGVLGGFDGYLLPRSVLYDIFLNQIPPEKIRWGKKVLSLMQNANGVMIRFSDGSTVDGDILVGADGAYSGVRQSMYKQLAKAGKLPDSDAEGLPYSCACLVGQTLPLDPEKFRELKDPVCHFDNILAQDRPYSWATFTTKDNIMCWQVNQYLDRTSSKTNDSFRNSEWGSEAAEAMCKEVRDFPIVGGDGTLTLGDLIDNTPKERISKVMLEVKVFDTWHYGRTVLIGDACHKINPAGGQGGITAIHDAIALANWINTLTSTSIDDIKTIFKEYKAERFEPAKAAFTHGQGMGQVSARTMSARLTRFITKNMPRWLWRMILVKNAANRPQVSFLPLIEDKGTVKPQDQPSLRKTLEILRAREEAAKADETGLATAM</sequence>
<dbReference type="InterPro" id="IPR050562">
    <property type="entry name" value="FAD_mOase_fung"/>
</dbReference>
<comment type="similarity">
    <text evidence="1">Belongs to the paxM FAD-dependent monooxygenase family.</text>
</comment>
<proteinExistence type="inferred from homology"/>
<evidence type="ECO:0000256" key="4">
    <source>
        <dbReference type="ARBA" id="ARBA00023002"/>
    </source>
</evidence>
<dbReference type="EMBL" id="JAAAJA010000721">
    <property type="protein sequence ID" value="KAG0250137.1"/>
    <property type="molecule type" value="Genomic_DNA"/>
</dbReference>
<evidence type="ECO:0000259" key="5">
    <source>
        <dbReference type="Pfam" id="PF01494"/>
    </source>
</evidence>
<keyword evidence="7" id="KW-1185">Reference proteome</keyword>
<dbReference type="PANTHER" id="PTHR47356:SF2">
    <property type="entry name" value="FAD-BINDING DOMAIN-CONTAINING PROTEIN-RELATED"/>
    <property type="match status" value="1"/>
</dbReference>
<feature type="domain" description="FAD-binding" evidence="5">
    <location>
        <begin position="15"/>
        <end position="177"/>
    </location>
</feature>
<dbReference type="InterPro" id="IPR002938">
    <property type="entry name" value="FAD-bd"/>
</dbReference>
<evidence type="ECO:0000256" key="3">
    <source>
        <dbReference type="ARBA" id="ARBA00022827"/>
    </source>
</evidence>
<dbReference type="OrthoDB" id="655030at2759"/>
<evidence type="ECO:0000313" key="6">
    <source>
        <dbReference type="EMBL" id="KAG0250137.1"/>
    </source>
</evidence>
<keyword evidence="4" id="KW-0560">Oxidoreductase</keyword>
<keyword evidence="3" id="KW-0274">FAD</keyword>
<accession>A0A9P6PNM5</accession>
<dbReference type="Gene3D" id="3.50.50.60">
    <property type="entry name" value="FAD/NAD(P)-binding domain"/>
    <property type="match status" value="1"/>
</dbReference>
<dbReference type="PANTHER" id="PTHR47356">
    <property type="entry name" value="FAD-DEPENDENT MONOOXYGENASE ASQG-RELATED"/>
    <property type="match status" value="1"/>
</dbReference>
<evidence type="ECO:0000313" key="7">
    <source>
        <dbReference type="Proteomes" id="UP000726737"/>
    </source>
</evidence>
<evidence type="ECO:0000256" key="1">
    <source>
        <dbReference type="ARBA" id="ARBA00007992"/>
    </source>
</evidence>
<evidence type="ECO:0000256" key="2">
    <source>
        <dbReference type="ARBA" id="ARBA00022630"/>
    </source>
</evidence>
<organism evidence="6 7">
    <name type="scientific">Mortierella polycephala</name>
    <dbReference type="NCBI Taxonomy" id="41804"/>
    <lineage>
        <taxon>Eukaryota</taxon>
        <taxon>Fungi</taxon>
        <taxon>Fungi incertae sedis</taxon>
        <taxon>Mucoromycota</taxon>
        <taxon>Mortierellomycotina</taxon>
        <taxon>Mortierellomycetes</taxon>
        <taxon>Mortierellales</taxon>
        <taxon>Mortierellaceae</taxon>
        <taxon>Mortierella</taxon>
    </lineage>
</organism>
<dbReference type="AlphaFoldDB" id="A0A9P6PNM5"/>
<dbReference type="PRINTS" id="PR00420">
    <property type="entry name" value="RNGMNOXGNASE"/>
</dbReference>
<reference evidence="6" key="1">
    <citation type="journal article" date="2020" name="Fungal Divers.">
        <title>Resolving the Mortierellaceae phylogeny through synthesis of multi-gene phylogenetics and phylogenomics.</title>
        <authorList>
            <person name="Vandepol N."/>
            <person name="Liber J."/>
            <person name="Desiro A."/>
            <person name="Na H."/>
            <person name="Kennedy M."/>
            <person name="Barry K."/>
            <person name="Grigoriev I.V."/>
            <person name="Miller A.N."/>
            <person name="O'Donnell K."/>
            <person name="Stajich J.E."/>
            <person name="Bonito G."/>
        </authorList>
    </citation>
    <scope>NUCLEOTIDE SEQUENCE</scope>
    <source>
        <strain evidence="6">KOD948</strain>
    </source>
</reference>
<dbReference type="Proteomes" id="UP000726737">
    <property type="component" value="Unassembled WGS sequence"/>
</dbReference>
<gene>
    <name evidence="6" type="ORF">BG011_008634</name>
</gene>
<dbReference type="GO" id="GO:0004497">
    <property type="term" value="F:monooxygenase activity"/>
    <property type="evidence" value="ECO:0007669"/>
    <property type="project" value="InterPro"/>
</dbReference>
<dbReference type="Pfam" id="PF01494">
    <property type="entry name" value="FAD_binding_3"/>
    <property type="match status" value="2"/>
</dbReference>
<keyword evidence="2" id="KW-0285">Flavoprotein</keyword>
<comment type="caution">
    <text evidence="6">The sequence shown here is derived from an EMBL/GenBank/DDBJ whole genome shotgun (WGS) entry which is preliminary data.</text>
</comment>
<dbReference type="SUPFAM" id="SSF51905">
    <property type="entry name" value="FAD/NAD(P)-binding domain"/>
    <property type="match status" value="1"/>
</dbReference>
<name>A0A9P6PNM5_9FUNG</name>
<dbReference type="GO" id="GO:0071949">
    <property type="term" value="F:FAD binding"/>
    <property type="evidence" value="ECO:0007669"/>
    <property type="project" value="InterPro"/>
</dbReference>
<feature type="domain" description="FAD-binding" evidence="5">
    <location>
        <begin position="304"/>
        <end position="384"/>
    </location>
</feature>